<evidence type="ECO:0000256" key="6">
    <source>
        <dbReference type="ARBA" id="ARBA00023002"/>
    </source>
</evidence>
<dbReference type="Proteomes" id="UP000831775">
    <property type="component" value="Chromosome"/>
</dbReference>
<dbReference type="InterPro" id="IPR026021">
    <property type="entry name" value="YdjA-like"/>
</dbReference>
<sequence>MTDPAATAFDALVARRSHSRVTDEAPMQEELERLLGAMTSIADHSRLRPWRVIALRGDARHRLARGLAKATGSDLKKTIGKATRAPLVLAIVVSPRSSSKVPLWEQESVANGVAHALELLLHEAGWGCFWRTGRETRHKALRKAHELKKSEYLLGWIHVGGIPDRDRTSKPRKPLDLERHLTSL</sequence>
<feature type="region of interest" description="Disordered" evidence="9">
    <location>
        <begin position="165"/>
        <end position="184"/>
    </location>
</feature>
<dbReference type="EMBL" id="CP095043">
    <property type="protein sequence ID" value="UOQ59956.1"/>
    <property type="molecule type" value="Genomic_DNA"/>
</dbReference>
<keyword evidence="4 8" id="KW-0288">FMN</keyword>
<gene>
    <name evidence="11" type="ORF">MUN76_13030</name>
</gene>
<evidence type="ECO:0000256" key="4">
    <source>
        <dbReference type="ARBA" id="ARBA00022643"/>
    </source>
</evidence>
<dbReference type="PANTHER" id="PTHR43821">
    <property type="entry name" value="NAD(P)H NITROREDUCTASE YDJA-RELATED"/>
    <property type="match status" value="1"/>
</dbReference>
<evidence type="ECO:0000256" key="1">
    <source>
        <dbReference type="ARBA" id="ARBA00001917"/>
    </source>
</evidence>
<comment type="cofactor">
    <cofactor evidence="1 8">
        <name>FMN</name>
        <dbReference type="ChEBI" id="CHEBI:58210"/>
    </cofactor>
</comment>
<dbReference type="InterPro" id="IPR029479">
    <property type="entry name" value="Nitroreductase"/>
</dbReference>
<dbReference type="SUPFAM" id="SSF55469">
    <property type="entry name" value="FMN-dependent nitroreductase-like"/>
    <property type="match status" value="1"/>
</dbReference>
<reference evidence="11 12" key="1">
    <citation type="submission" date="2022-04" db="EMBL/GenBank/DDBJ databases">
        <title>Leucobacter sp. isolated from rhizosphere of onion.</title>
        <authorList>
            <person name="Won M."/>
            <person name="Lee C.-M."/>
            <person name="Woen H.-Y."/>
            <person name="Kwon S.-W."/>
        </authorList>
    </citation>
    <scope>NUCLEOTIDE SEQUENCE [LARGE SCALE GENOMIC DNA]</scope>
    <source>
        <strain evidence="11 12">H25R-14</strain>
    </source>
</reference>
<dbReference type="RefSeq" id="WP_244685235.1">
    <property type="nucleotide sequence ID" value="NZ_CP095043.1"/>
</dbReference>
<keyword evidence="5 8" id="KW-0521">NADP</keyword>
<comment type="similarity">
    <text evidence="2 8">Belongs to the nitroreductase family.</text>
</comment>
<dbReference type="InterPro" id="IPR000415">
    <property type="entry name" value="Nitroreductase-like"/>
</dbReference>
<dbReference type="Pfam" id="PF00881">
    <property type="entry name" value="Nitroreductase"/>
    <property type="match status" value="1"/>
</dbReference>
<keyword evidence="7 8" id="KW-0520">NAD</keyword>
<evidence type="ECO:0000256" key="2">
    <source>
        <dbReference type="ARBA" id="ARBA00007118"/>
    </source>
</evidence>
<evidence type="ECO:0000313" key="12">
    <source>
        <dbReference type="Proteomes" id="UP000831775"/>
    </source>
</evidence>
<feature type="domain" description="Nitroreductase" evidence="10">
    <location>
        <begin position="13"/>
        <end position="160"/>
    </location>
</feature>
<evidence type="ECO:0000256" key="3">
    <source>
        <dbReference type="ARBA" id="ARBA00022630"/>
    </source>
</evidence>
<keyword evidence="3 8" id="KW-0285">Flavoprotein</keyword>
<evidence type="ECO:0000259" key="10">
    <source>
        <dbReference type="Pfam" id="PF00881"/>
    </source>
</evidence>
<evidence type="ECO:0000256" key="9">
    <source>
        <dbReference type="SAM" id="MobiDB-lite"/>
    </source>
</evidence>
<proteinExistence type="inferred from homology"/>
<dbReference type="PANTHER" id="PTHR43821:SF1">
    <property type="entry name" value="NAD(P)H NITROREDUCTASE YDJA-RELATED"/>
    <property type="match status" value="1"/>
</dbReference>
<dbReference type="InterPro" id="IPR052530">
    <property type="entry name" value="NAD(P)H_nitroreductase"/>
</dbReference>
<keyword evidence="6 8" id="KW-0560">Oxidoreductase</keyword>
<organism evidence="11 12">
    <name type="scientific">Leucobacter rhizosphaerae</name>
    <dbReference type="NCBI Taxonomy" id="2932245"/>
    <lineage>
        <taxon>Bacteria</taxon>
        <taxon>Bacillati</taxon>
        <taxon>Actinomycetota</taxon>
        <taxon>Actinomycetes</taxon>
        <taxon>Micrococcales</taxon>
        <taxon>Microbacteriaceae</taxon>
        <taxon>Leucobacter</taxon>
    </lineage>
</organism>
<dbReference type="EC" id="1.-.-.-" evidence="8"/>
<evidence type="ECO:0000256" key="7">
    <source>
        <dbReference type="ARBA" id="ARBA00023027"/>
    </source>
</evidence>
<accession>A0ABY4FUN9</accession>
<dbReference type="PIRSF" id="PIRSF000232">
    <property type="entry name" value="YdjA"/>
    <property type="match status" value="1"/>
</dbReference>
<keyword evidence="12" id="KW-1185">Reference proteome</keyword>
<evidence type="ECO:0000256" key="5">
    <source>
        <dbReference type="ARBA" id="ARBA00022857"/>
    </source>
</evidence>
<name>A0ABY4FUN9_9MICO</name>
<protein>
    <recommendedName>
        <fullName evidence="8">Putative NAD(P)H nitroreductase</fullName>
        <ecNumber evidence="8">1.-.-.-</ecNumber>
    </recommendedName>
</protein>
<dbReference type="Gene3D" id="3.40.109.10">
    <property type="entry name" value="NADH Oxidase"/>
    <property type="match status" value="1"/>
</dbReference>
<evidence type="ECO:0000313" key="11">
    <source>
        <dbReference type="EMBL" id="UOQ59956.1"/>
    </source>
</evidence>
<evidence type="ECO:0000256" key="8">
    <source>
        <dbReference type="PIRNR" id="PIRNR000232"/>
    </source>
</evidence>